<organism evidence="1 2">
    <name type="scientific">Trichococcus palustris</name>
    <dbReference type="NCBI Taxonomy" id="140314"/>
    <lineage>
        <taxon>Bacteria</taxon>
        <taxon>Bacillati</taxon>
        <taxon>Bacillota</taxon>
        <taxon>Bacilli</taxon>
        <taxon>Lactobacillales</taxon>
        <taxon>Carnobacteriaceae</taxon>
        <taxon>Trichococcus</taxon>
    </lineage>
</organism>
<evidence type="ECO:0000313" key="2">
    <source>
        <dbReference type="Proteomes" id="UP000242754"/>
    </source>
</evidence>
<dbReference type="InterPro" id="IPR045892">
    <property type="entry name" value="CrtISO-like"/>
</dbReference>
<keyword evidence="2" id="KW-1185">Reference proteome</keyword>
<accession>A0A143YVA4</accession>
<dbReference type="Proteomes" id="UP000242754">
    <property type="component" value="Unassembled WGS sequence"/>
</dbReference>
<dbReference type="PANTHER" id="PTHR46313:SF3">
    <property type="entry name" value="PROLYCOPENE ISOMERASE, CHLOROPLASTIC"/>
    <property type="match status" value="1"/>
</dbReference>
<dbReference type="OrthoDB" id="9814556at2"/>
<evidence type="ECO:0000313" key="1">
    <source>
        <dbReference type="EMBL" id="CZQ99533.1"/>
    </source>
</evidence>
<dbReference type="Gene3D" id="3.50.50.60">
    <property type="entry name" value="FAD/NAD(P)-binding domain"/>
    <property type="match status" value="2"/>
</dbReference>
<dbReference type="GO" id="GO:0016116">
    <property type="term" value="P:carotenoid metabolic process"/>
    <property type="evidence" value="ECO:0007669"/>
    <property type="project" value="InterPro"/>
</dbReference>
<dbReference type="PANTHER" id="PTHR46313">
    <property type="match status" value="1"/>
</dbReference>
<evidence type="ECO:0008006" key="3">
    <source>
        <dbReference type="Google" id="ProtNLM"/>
    </source>
</evidence>
<name>A0A143YVA4_9LACT</name>
<proteinExistence type="predicted"/>
<gene>
    <name evidence="1" type="ORF">Tpal_2385</name>
</gene>
<dbReference type="InterPro" id="IPR036188">
    <property type="entry name" value="FAD/NAD-bd_sf"/>
</dbReference>
<sequence length="542" mass="60135">MEKETVYDVIVVGAGMAGLTSAAYLCSQGYRVLLCEKGEKAGGLVSSFEYEGFVFDGGIRAFENSGVLLPMLKELGIALEMVSNPVSIGIAGEWVRLVSKDSLSDYRKMLEKLFPENVADIAAITAEIEKVMGYMDVLYGIDNPLFVDYANDKEYLVKTLLPWLLKYQLNIRKASKLDKPINEHLKRFTDNQALIDMITQHFFKDTPAFFALSYFGLYLDYNYPIGGTGVLAEKMLGRIRQDGGSILLDTQIGKIDISNRTVTTADKRSFGYKKLVWCADMKALYAAAELGGSSNRRQRTRIEEQQERIRANHGGDSIFTVYMTVELDKSFFEGICGAHAFYTPNKSGLSSRKLPDWQDRLSERIGDEKAALKTWLAEYLVLNTYEISCPVLRDNSLAPEGRTGIIVSTLMDYQLVKRVKDRGWYGEFKDYGTQQLIALLDATLFPGFAGKVSAAFCSTPLTIESRSGNAEGAITGWAFAQGELPSESRFPKIKQAVMTPIPDVYQAGQWTFSPSGLPIAILTGKLAADAVSDALRKDKPEK</sequence>
<dbReference type="AlphaFoldDB" id="A0A143YVA4"/>
<protein>
    <recommendedName>
        <fullName evidence="3">Amine oxidase domain-containing protein</fullName>
    </recommendedName>
</protein>
<dbReference type="EMBL" id="FJNE01000008">
    <property type="protein sequence ID" value="CZQ99533.1"/>
    <property type="molecule type" value="Genomic_DNA"/>
</dbReference>
<dbReference type="SUPFAM" id="SSF51905">
    <property type="entry name" value="FAD/NAD(P)-binding domain"/>
    <property type="match status" value="1"/>
</dbReference>
<dbReference type="Pfam" id="PF13450">
    <property type="entry name" value="NAD_binding_8"/>
    <property type="match status" value="1"/>
</dbReference>
<dbReference type="RefSeq" id="WP_087034007.1">
    <property type="nucleotide sequence ID" value="NZ_FJNE01000008.1"/>
</dbReference>
<dbReference type="STRING" id="140314.SAMN04488076_10754"/>
<reference evidence="1 2" key="1">
    <citation type="submission" date="2016-02" db="EMBL/GenBank/DDBJ databases">
        <authorList>
            <person name="Wen L."/>
            <person name="He K."/>
            <person name="Yang H."/>
        </authorList>
    </citation>
    <scope>NUCLEOTIDE SEQUENCE [LARGE SCALE GENOMIC DNA]</scope>
    <source>
        <strain evidence="1">Trichococcus palustris</strain>
    </source>
</reference>